<dbReference type="CDD" id="cd08514">
    <property type="entry name" value="PBP2_AppA_like"/>
    <property type="match status" value="1"/>
</dbReference>
<dbReference type="GO" id="GO:1904680">
    <property type="term" value="F:peptide transmembrane transporter activity"/>
    <property type="evidence" value="ECO:0007669"/>
    <property type="project" value="TreeGrafter"/>
</dbReference>
<dbReference type="GO" id="GO:0030288">
    <property type="term" value="C:outer membrane-bounded periplasmic space"/>
    <property type="evidence" value="ECO:0007669"/>
    <property type="project" value="UniProtKB-ARBA"/>
</dbReference>
<feature type="domain" description="Solute-binding protein family 5" evidence="5">
    <location>
        <begin position="144"/>
        <end position="517"/>
    </location>
</feature>
<evidence type="ECO:0000313" key="6">
    <source>
        <dbReference type="EMBL" id="ACZ40332.1"/>
    </source>
</evidence>
<dbReference type="PANTHER" id="PTHR30290:SF9">
    <property type="entry name" value="OLIGOPEPTIDE-BINDING PROTEIN APPA"/>
    <property type="match status" value="1"/>
</dbReference>
<keyword evidence="3" id="KW-0732">Signal</keyword>
<dbReference type="OrthoDB" id="137511at2"/>
<dbReference type="AlphaFoldDB" id="D1C939"/>
<dbReference type="Proteomes" id="UP000002027">
    <property type="component" value="Chromosome 2"/>
</dbReference>
<dbReference type="Pfam" id="PF00496">
    <property type="entry name" value="SBP_bac_5"/>
    <property type="match status" value="1"/>
</dbReference>
<evidence type="ECO:0000259" key="5">
    <source>
        <dbReference type="Pfam" id="PF00496"/>
    </source>
</evidence>
<dbReference type="Gene3D" id="3.90.76.10">
    <property type="entry name" value="Dipeptide-binding Protein, Domain 1"/>
    <property type="match status" value="1"/>
</dbReference>
<keyword evidence="7" id="KW-1185">Reference proteome</keyword>
<evidence type="ECO:0000256" key="4">
    <source>
        <dbReference type="SAM" id="MobiDB-lite"/>
    </source>
</evidence>
<dbReference type="EMBL" id="CP001824">
    <property type="protein sequence ID" value="ACZ40332.1"/>
    <property type="molecule type" value="Genomic_DNA"/>
</dbReference>
<dbReference type="PANTHER" id="PTHR30290">
    <property type="entry name" value="PERIPLASMIC BINDING COMPONENT OF ABC TRANSPORTER"/>
    <property type="match status" value="1"/>
</dbReference>
<dbReference type="SUPFAM" id="SSF53850">
    <property type="entry name" value="Periplasmic binding protein-like II"/>
    <property type="match status" value="1"/>
</dbReference>
<evidence type="ECO:0000256" key="1">
    <source>
        <dbReference type="ARBA" id="ARBA00005695"/>
    </source>
</evidence>
<dbReference type="STRING" id="479434.Sthe_2925"/>
<dbReference type="InterPro" id="IPR006311">
    <property type="entry name" value="TAT_signal"/>
</dbReference>
<dbReference type="InterPro" id="IPR000914">
    <property type="entry name" value="SBP_5_dom"/>
</dbReference>
<evidence type="ECO:0000256" key="3">
    <source>
        <dbReference type="ARBA" id="ARBA00022729"/>
    </source>
</evidence>
<dbReference type="eggNOG" id="COG0747">
    <property type="taxonomic scope" value="Bacteria"/>
</dbReference>
<dbReference type="PIRSF" id="PIRSF002741">
    <property type="entry name" value="MppA"/>
    <property type="match status" value="1"/>
</dbReference>
<dbReference type="GO" id="GO:0043190">
    <property type="term" value="C:ATP-binding cassette (ABC) transporter complex"/>
    <property type="evidence" value="ECO:0007669"/>
    <property type="project" value="InterPro"/>
</dbReference>
<dbReference type="InterPro" id="IPR039424">
    <property type="entry name" value="SBP_5"/>
</dbReference>
<dbReference type="FunCoup" id="D1C939">
    <property type="interactions" value="152"/>
</dbReference>
<organism evidence="6 7">
    <name type="scientific">Sphaerobacter thermophilus (strain ATCC 49802 / DSM 20745 / KCCM 41009 / NCIMB 13125 / S 6022)</name>
    <dbReference type="NCBI Taxonomy" id="479434"/>
    <lineage>
        <taxon>Bacteria</taxon>
        <taxon>Pseudomonadati</taxon>
        <taxon>Thermomicrobiota</taxon>
        <taxon>Thermomicrobia</taxon>
        <taxon>Sphaerobacterales</taxon>
        <taxon>Sphaerobacterineae</taxon>
        <taxon>Sphaerobacteraceae</taxon>
        <taxon>Sphaerobacter</taxon>
    </lineage>
</organism>
<comment type="similarity">
    <text evidence="1">Belongs to the bacterial solute-binding protein 5 family.</text>
</comment>
<feature type="region of interest" description="Disordered" evidence="4">
    <location>
        <begin position="52"/>
        <end position="87"/>
    </location>
</feature>
<proteinExistence type="inferred from homology"/>
<dbReference type="GO" id="GO:0015833">
    <property type="term" value="P:peptide transport"/>
    <property type="evidence" value="ECO:0007669"/>
    <property type="project" value="TreeGrafter"/>
</dbReference>
<reference evidence="7" key="1">
    <citation type="submission" date="2009-11" db="EMBL/GenBank/DDBJ databases">
        <title>The complete chromosome 2 of Sphaerobacter thermophilus DSM 20745.</title>
        <authorList>
            <person name="Lucas S."/>
            <person name="Copeland A."/>
            <person name="Lapidus A."/>
            <person name="Glavina del Rio T."/>
            <person name="Dalin E."/>
            <person name="Tice H."/>
            <person name="Bruce D."/>
            <person name="Goodwin L."/>
            <person name="Pitluck S."/>
            <person name="Kyrpides N."/>
            <person name="Mavromatis K."/>
            <person name="Ivanova N."/>
            <person name="Mikhailova N."/>
            <person name="LaButti K.M."/>
            <person name="Clum A."/>
            <person name="Sun H.I."/>
            <person name="Brettin T."/>
            <person name="Detter J.C."/>
            <person name="Han C."/>
            <person name="Larimer F."/>
            <person name="Land M."/>
            <person name="Hauser L."/>
            <person name="Markowitz V."/>
            <person name="Cheng J.F."/>
            <person name="Hugenholtz P."/>
            <person name="Woyke T."/>
            <person name="Wu D."/>
            <person name="Steenblock K."/>
            <person name="Schneider S."/>
            <person name="Pukall R."/>
            <person name="Goeker M."/>
            <person name="Klenk H.P."/>
            <person name="Eisen J.A."/>
        </authorList>
    </citation>
    <scope>NUCLEOTIDE SEQUENCE [LARGE SCALE GENOMIC DNA]</scope>
    <source>
        <strain evidence="7">ATCC 49802 / DSM 20745 / S 6022</strain>
    </source>
</reference>
<dbReference type="RefSeq" id="WP_012873368.1">
    <property type="nucleotide sequence ID" value="NC_013524.1"/>
</dbReference>
<dbReference type="KEGG" id="sti:Sthe_2925"/>
<gene>
    <name evidence="6" type="ordered locus">Sthe_2925</name>
</gene>
<evidence type="ECO:0000256" key="2">
    <source>
        <dbReference type="ARBA" id="ARBA00022448"/>
    </source>
</evidence>
<sequence length="604" mass="67103">METKSPQRFSLDETLQVGVSRRTLLRRAAALGVSMPVVGGLLAACGGGDDEATTAPQATQAGGGGATPGATEAPSGDSTPATTPSSEAGAFEYEEPQNKGGQIIEGTFADAKTVNPVLVSDTSSGRIADLIFNGVMTPDVETTEPKGELAESWEISDDGLTYTFTLRSGVTFHDGEPLTAEDVKFTYDLLMNPASNSPRTAELTERIESIEVTDESTVVFTLKNPTAPFLVSNMVYGIVPQHILQDVDPAQLAQHEFSVGTKGVTIGSGPFQFEEWVKDDHLTLVKYPGYWEGEPNIDRYIYKVVPDQTVAVQQLKTGEIDFGPINEASYEEMKAQENVKVFEYDTFSFTFYAYQLDPEKTTLFQDKRVRQALFYALDREAMIEAIRFGLGEVAHGTMPLISWAYNPDGLEIKYEYDPEKAKQLLDEAGWVPGPDGIREKDGQRLAFSVYTNAGNQVREQYITVFQQAWKEIGVECTPKTEEWNAFLDRITGSKDFEMFLVGFQWDVDPDQTTMWATEAYEGGFNMNKYSNPQVDELLKQGLLTTDQEERKRIYTEMQNILQDELPSAVLDFPKAIAGVNKRVHNLWPNAVDTTFNAHQWWVDA</sequence>
<keyword evidence="2" id="KW-0813">Transport</keyword>
<dbReference type="PROSITE" id="PS51318">
    <property type="entry name" value="TAT"/>
    <property type="match status" value="1"/>
</dbReference>
<reference evidence="6 7" key="2">
    <citation type="journal article" date="2010" name="Stand. Genomic Sci.">
        <title>Complete genome sequence of Desulfohalobium retbaense type strain (HR(100)).</title>
        <authorList>
            <person name="Spring S."/>
            <person name="Nolan M."/>
            <person name="Lapidus A."/>
            <person name="Glavina Del Rio T."/>
            <person name="Copeland A."/>
            <person name="Tice H."/>
            <person name="Cheng J.F."/>
            <person name="Lucas S."/>
            <person name="Land M."/>
            <person name="Chen F."/>
            <person name="Bruce D."/>
            <person name="Goodwin L."/>
            <person name="Pitluck S."/>
            <person name="Ivanova N."/>
            <person name="Mavromatis K."/>
            <person name="Mikhailova N."/>
            <person name="Pati A."/>
            <person name="Chen A."/>
            <person name="Palaniappan K."/>
            <person name="Hauser L."/>
            <person name="Chang Y.J."/>
            <person name="Jeffries C.D."/>
            <person name="Munk C."/>
            <person name="Kiss H."/>
            <person name="Chain P."/>
            <person name="Han C."/>
            <person name="Brettin T."/>
            <person name="Detter J.C."/>
            <person name="Schuler E."/>
            <person name="Goker M."/>
            <person name="Rohde M."/>
            <person name="Bristow J."/>
            <person name="Eisen J.A."/>
            <person name="Markowitz V."/>
            <person name="Hugenholtz P."/>
            <person name="Kyrpides N.C."/>
            <person name="Klenk H.P."/>
        </authorList>
    </citation>
    <scope>NUCLEOTIDE SEQUENCE [LARGE SCALE GENOMIC DNA]</scope>
    <source>
        <strain evidence="7">ATCC 49802 / DSM 20745 / S 6022</strain>
    </source>
</reference>
<accession>D1C939</accession>
<dbReference type="Gene3D" id="3.10.105.10">
    <property type="entry name" value="Dipeptide-binding Protein, Domain 3"/>
    <property type="match status" value="1"/>
</dbReference>
<dbReference type="InParanoid" id="D1C939"/>
<protein>
    <submittedName>
        <fullName evidence="6">Extracellular solute-binding protein family 5</fullName>
    </submittedName>
</protein>
<evidence type="ECO:0000313" key="7">
    <source>
        <dbReference type="Proteomes" id="UP000002027"/>
    </source>
</evidence>
<dbReference type="HOGENOM" id="CLU_017028_8_6_0"/>
<dbReference type="InterPro" id="IPR030678">
    <property type="entry name" value="Peptide/Ni-bd"/>
</dbReference>
<name>D1C939_SPHTD</name>
<dbReference type="Gene3D" id="3.40.190.10">
    <property type="entry name" value="Periplasmic binding protein-like II"/>
    <property type="match status" value="1"/>
</dbReference>
<feature type="compositionally biased region" description="Polar residues" evidence="4">
    <location>
        <begin position="76"/>
        <end position="86"/>
    </location>
</feature>